<keyword evidence="3" id="KW-0418">Kinase</keyword>
<organism evidence="3 4">
    <name type="scientific">Lysinibacillus piscis</name>
    <dbReference type="NCBI Taxonomy" id="2518931"/>
    <lineage>
        <taxon>Bacteria</taxon>
        <taxon>Bacillati</taxon>
        <taxon>Bacillota</taxon>
        <taxon>Bacilli</taxon>
        <taxon>Bacillales</taxon>
        <taxon>Bacillaceae</taxon>
        <taxon>Lysinibacillus</taxon>
    </lineage>
</organism>
<comment type="caution">
    <text evidence="3">The sequence shown here is derived from an EMBL/GenBank/DDBJ whole genome shotgun (WGS) entry which is preliminary data.</text>
</comment>
<dbReference type="EMBL" id="BRZA01000012">
    <property type="protein sequence ID" value="GLC90553.1"/>
    <property type="molecule type" value="Genomic_DNA"/>
</dbReference>
<reference evidence="3" key="1">
    <citation type="submission" date="2022-08" db="EMBL/GenBank/DDBJ databases">
        <title>Draft genome sequence of Lysinibacillus sp. strain KH24.</title>
        <authorList>
            <person name="Kanbe H."/>
            <person name="Itoh H."/>
        </authorList>
    </citation>
    <scope>NUCLEOTIDE SEQUENCE</scope>
    <source>
        <strain evidence="3">KH24</strain>
    </source>
</reference>
<gene>
    <name evidence="3" type="ORF">LYSBPC_36800</name>
</gene>
<feature type="transmembrane region" description="Helical" evidence="1">
    <location>
        <begin position="100"/>
        <end position="120"/>
    </location>
</feature>
<accession>A0ABQ5NQF5</accession>
<sequence length="419" mass="47956">MLLFILRDSIFIFGPLFYLLTIRPTKIKLIQVIVLVILPFCLLLTYTSQLIAICFLFITASLLFYLFTKSIVAFFDVTVVLLISIFSDNLAQFINSQLTTNSYILEIFWFILCQISLSFLYKNCVKKKLSSLRFPFKMQLLLIIIGILTLGMFYINVFFIGVQDNKALTTANFFIQITYILLIVLAVTLLITNLNKMQAIQQKEVAQQQFFEYMQALEQVNTDMQKFRHDYTNILMSLKNYIEDEDLQGLKHYFYSDIMQVEKQTLFQSKIIGTLEKLEVVELKGLLSSKLLLANRLQQRVTVEIPHPISSVNMNLIDLTRVLGILIDNAMEASVEIADSVVHIAVLSTAQQSVVIVIDNVIHDTNINISTIFDYQSSSKGDGRGIGLANVKEILQAHANVSLNTRIEKQHFIQELQIF</sequence>
<feature type="domain" description="Sensor histidine kinase NatK-like C-terminal" evidence="2">
    <location>
        <begin position="314"/>
        <end position="418"/>
    </location>
</feature>
<dbReference type="InterPro" id="IPR036890">
    <property type="entry name" value="HATPase_C_sf"/>
</dbReference>
<keyword evidence="3" id="KW-0808">Transferase</keyword>
<evidence type="ECO:0000259" key="2">
    <source>
        <dbReference type="Pfam" id="PF14501"/>
    </source>
</evidence>
<dbReference type="Pfam" id="PF14501">
    <property type="entry name" value="HATPase_c_5"/>
    <property type="match status" value="1"/>
</dbReference>
<name>A0ABQ5NQF5_9BACI</name>
<dbReference type="PANTHER" id="PTHR40448:SF1">
    <property type="entry name" value="TWO-COMPONENT SENSOR HISTIDINE KINASE"/>
    <property type="match status" value="1"/>
</dbReference>
<keyword evidence="4" id="KW-1185">Reference proteome</keyword>
<dbReference type="PANTHER" id="PTHR40448">
    <property type="entry name" value="TWO-COMPONENT SENSOR HISTIDINE KINASE"/>
    <property type="match status" value="1"/>
</dbReference>
<dbReference type="GO" id="GO:0016301">
    <property type="term" value="F:kinase activity"/>
    <property type="evidence" value="ECO:0007669"/>
    <property type="project" value="UniProtKB-KW"/>
</dbReference>
<dbReference type="SUPFAM" id="SSF55874">
    <property type="entry name" value="ATPase domain of HSP90 chaperone/DNA topoisomerase II/histidine kinase"/>
    <property type="match status" value="1"/>
</dbReference>
<evidence type="ECO:0000256" key="1">
    <source>
        <dbReference type="SAM" id="Phobius"/>
    </source>
</evidence>
<evidence type="ECO:0000313" key="4">
    <source>
        <dbReference type="Proteomes" id="UP001065593"/>
    </source>
</evidence>
<feature type="transmembrane region" description="Helical" evidence="1">
    <location>
        <begin position="173"/>
        <end position="194"/>
    </location>
</feature>
<dbReference type="InterPro" id="IPR032834">
    <property type="entry name" value="NatK-like_C"/>
</dbReference>
<keyword evidence="1" id="KW-0812">Transmembrane</keyword>
<dbReference type="Proteomes" id="UP001065593">
    <property type="component" value="Unassembled WGS sequence"/>
</dbReference>
<dbReference type="Gene3D" id="3.30.565.10">
    <property type="entry name" value="Histidine kinase-like ATPase, C-terminal domain"/>
    <property type="match status" value="1"/>
</dbReference>
<protein>
    <submittedName>
        <fullName evidence="3">Sensor histidine kinase</fullName>
    </submittedName>
</protein>
<feature type="transmembrane region" description="Helical" evidence="1">
    <location>
        <begin position="27"/>
        <end position="44"/>
    </location>
</feature>
<proteinExistence type="predicted"/>
<evidence type="ECO:0000313" key="3">
    <source>
        <dbReference type="EMBL" id="GLC90553.1"/>
    </source>
</evidence>
<feature type="transmembrane region" description="Helical" evidence="1">
    <location>
        <begin position="140"/>
        <end position="161"/>
    </location>
</feature>
<keyword evidence="1" id="KW-1133">Transmembrane helix</keyword>
<keyword evidence="1" id="KW-0472">Membrane</keyword>